<dbReference type="Pfam" id="PF01381">
    <property type="entry name" value="HTH_3"/>
    <property type="match status" value="1"/>
</dbReference>
<evidence type="ECO:0000313" key="3">
    <source>
        <dbReference type="Proteomes" id="UP001164718"/>
    </source>
</evidence>
<dbReference type="RefSeq" id="WP_275418613.1">
    <property type="nucleotide sequence ID" value="NZ_CP106878.1"/>
</dbReference>
<protein>
    <submittedName>
        <fullName evidence="2">Helix-turn-helix domain-containing protein</fullName>
    </submittedName>
</protein>
<organism evidence="2 3">
    <name type="scientific">Fervidibacillus albus</name>
    <dbReference type="NCBI Taxonomy" id="2980026"/>
    <lineage>
        <taxon>Bacteria</taxon>
        <taxon>Bacillati</taxon>
        <taxon>Bacillota</taxon>
        <taxon>Bacilli</taxon>
        <taxon>Bacillales</taxon>
        <taxon>Bacillaceae</taxon>
        <taxon>Fervidibacillus</taxon>
    </lineage>
</organism>
<evidence type="ECO:0000313" key="2">
    <source>
        <dbReference type="EMBL" id="WAA10810.1"/>
    </source>
</evidence>
<dbReference type="InterPro" id="IPR001387">
    <property type="entry name" value="Cro/C1-type_HTH"/>
</dbReference>
<feature type="domain" description="HTH cro/C1-type" evidence="1">
    <location>
        <begin position="6"/>
        <end position="60"/>
    </location>
</feature>
<dbReference type="SUPFAM" id="SSF47413">
    <property type="entry name" value="lambda repressor-like DNA-binding domains"/>
    <property type="match status" value="1"/>
</dbReference>
<evidence type="ECO:0000259" key="1">
    <source>
        <dbReference type="PROSITE" id="PS50943"/>
    </source>
</evidence>
<dbReference type="CDD" id="cd00093">
    <property type="entry name" value="HTH_XRE"/>
    <property type="match status" value="1"/>
</dbReference>
<dbReference type="InterPro" id="IPR010982">
    <property type="entry name" value="Lambda_DNA-bd_dom_sf"/>
</dbReference>
<dbReference type="Proteomes" id="UP001164718">
    <property type="component" value="Chromosome"/>
</dbReference>
<sequence length="82" mass="9207">MFQISLAAARVNAGLKQEDAAKKIGITAKTLRNYEKGITSIPSHILRKAAKVYGIHEERIRLPVVEDGEYDEDEFFLNCNTV</sequence>
<proteinExistence type="predicted"/>
<dbReference type="PROSITE" id="PS50943">
    <property type="entry name" value="HTH_CROC1"/>
    <property type="match status" value="1"/>
</dbReference>
<dbReference type="AlphaFoldDB" id="A0A9E8LW64"/>
<accession>A0A9E8LW64</accession>
<keyword evidence="3" id="KW-1185">Reference proteome</keyword>
<gene>
    <name evidence="2" type="ORF">OE104_05725</name>
</gene>
<dbReference type="GO" id="GO:0003677">
    <property type="term" value="F:DNA binding"/>
    <property type="evidence" value="ECO:0007669"/>
    <property type="project" value="InterPro"/>
</dbReference>
<reference evidence="2" key="1">
    <citation type="submission" date="2022-09" db="EMBL/GenBank/DDBJ databases">
        <title>Complete Genomes of Fervidibacillus albus and Fervidibacillus halotolerans isolated from tidal flat sediments.</title>
        <authorList>
            <person name="Kwon K.K."/>
            <person name="Yang S.-H."/>
            <person name="Park M.J."/>
            <person name="Oh H.-M."/>
        </authorList>
    </citation>
    <scope>NUCLEOTIDE SEQUENCE</scope>
    <source>
        <strain evidence="2">MEBiC13591</strain>
    </source>
</reference>
<dbReference type="Gene3D" id="1.10.260.40">
    <property type="entry name" value="lambda repressor-like DNA-binding domains"/>
    <property type="match status" value="1"/>
</dbReference>
<name>A0A9E8LW64_9BACI</name>
<dbReference type="SMART" id="SM00530">
    <property type="entry name" value="HTH_XRE"/>
    <property type="match status" value="1"/>
</dbReference>
<dbReference type="KEGG" id="faf:OE104_05725"/>
<dbReference type="EMBL" id="CP106878">
    <property type="protein sequence ID" value="WAA10810.1"/>
    <property type="molecule type" value="Genomic_DNA"/>
</dbReference>